<name>A0A183E413_9BILA</name>
<gene>
    <name evidence="18" type="ORF">GPUH_LOCUS15704</name>
</gene>
<dbReference type="PIRSF" id="PIRSF000654">
    <property type="entry name" value="Integrin-linked_kinase"/>
    <property type="match status" value="1"/>
</dbReference>
<dbReference type="EMBL" id="UYRT01082804">
    <property type="protein sequence ID" value="VDN26505.1"/>
    <property type="molecule type" value="Genomic_DNA"/>
</dbReference>
<evidence type="ECO:0000313" key="18">
    <source>
        <dbReference type="EMBL" id="VDN26505.1"/>
    </source>
</evidence>
<dbReference type="FunFam" id="3.30.200.20:FF:000042">
    <property type="entry name" value="Aurora kinase A"/>
    <property type="match status" value="1"/>
</dbReference>
<sequence>MKLNMTFSFRREFRLSDFDIGRPLGKGKFGNVYLARVKEKKFIVALKVLFKSQLVHNNVEHQLRREIEIQAHLRHPNILRMYNYFCDEKRIYLILEYAAGGELYKKLQECGHFDDERTAKYCHEKRVIHRDIKPENLLLGFYGELKIADFGWSVHAPNSKRTTMCGTLDYLPPEMVDLWSLGVLCYELLVGKPPFECKDPKDTYSLITGAKYKFPDNVSAGARDLISKLLVKDPADRLSLADVLEHPWIRQYLLVKDPADRLSLADVLEHPWIRQYVDTSTSELSFAV</sequence>
<evidence type="ECO:0000256" key="7">
    <source>
        <dbReference type="ARBA" id="ARBA00022853"/>
    </source>
</evidence>
<evidence type="ECO:0000256" key="5">
    <source>
        <dbReference type="ARBA" id="ARBA00022777"/>
    </source>
</evidence>
<dbReference type="FunFam" id="1.10.510.10:FF:000235">
    <property type="entry name" value="Serine/threonine-protein kinase ark1"/>
    <property type="match status" value="1"/>
</dbReference>
<keyword evidence="4 12" id="KW-0547">Nucleotide-binding</keyword>
<evidence type="ECO:0000256" key="14">
    <source>
        <dbReference type="PROSITE-ProRule" id="PRU10141"/>
    </source>
</evidence>
<evidence type="ECO:0000256" key="13">
    <source>
        <dbReference type="PIRSR" id="PIRSR630616-3"/>
    </source>
</evidence>
<dbReference type="OrthoDB" id="377346at2759"/>
<dbReference type="GO" id="GO:0005524">
    <property type="term" value="F:ATP binding"/>
    <property type="evidence" value="ECO:0007669"/>
    <property type="project" value="UniProtKB-UniRule"/>
</dbReference>
<dbReference type="Proteomes" id="UP000271098">
    <property type="component" value="Unassembled WGS sequence"/>
</dbReference>
<keyword evidence="5 16" id="KW-0418">Kinase</keyword>
<dbReference type="GO" id="GO:0006325">
    <property type="term" value="P:chromatin organization"/>
    <property type="evidence" value="ECO:0007669"/>
    <property type="project" value="UniProtKB-KW"/>
</dbReference>
<keyword evidence="3 16" id="KW-0808">Transferase</keyword>
<dbReference type="GO" id="GO:0030261">
    <property type="term" value="P:chromosome condensation"/>
    <property type="evidence" value="ECO:0007669"/>
    <property type="project" value="UniProtKB-ARBA"/>
</dbReference>
<evidence type="ECO:0000256" key="6">
    <source>
        <dbReference type="ARBA" id="ARBA00022840"/>
    </source>
</evidence>
<comment type="catalytic activity">
    <reaction evidence="9 16">
        <text>L-threonyl-[protein] + ATP = O-phospho-L-threonyl-[protein] + ADP + H(+)</text>
        <dbReference type="Rhea" id="RHEA:46608"/>
        <dbReference type="Rhea" id="RHEA-COMP:11060"/>
        <dbReference type="Rhea" id="RHEA-COMP:11605"/>
        <dbReference type="ChEBI" id="CHEBI:15378"/>
        <dbReference type="ChEBI" id="CHEBI:30013"/>
        <dbReference type="ChEBI" id="CHEBI:30616"/>
        <dbReference type="ChEBI" id="CHEBI:61977"/>
        <dbReference type="ChEBI" id="CHEBI:456216"/>
        <dbReference type="EC" id="2.7.11.1"/>
    </reaction>
</comment>
<dbReference type="WBParaSite" id="GPUH_0001572601-mRNA-1">
    <property type="protein sequence ID" value="GPUH_0001572601-mRNA-1"/>
    <property type="gene ID" value="GPUH_0001572601"/>
</dbReference>
<evidence type="ECO:0000256" key="8">
    <source>
        <dbReference type="ARBA" id="ARBA00023254"/>
    </source>
</evidence>
<dbReference type="PROSITE" id="PS00107">
    <property type="entry name" value="PROTEIN_KINASE_ATP"/>
    <property type="match status" value="1"/>
</dbReference>
<dbReference type="Pfam" id="PF00069">
    <property type="entry name" value="Pkinase"/>
    <property type="match status" value="1"/>
</dbReference>
<protein>
    <recommendedName>
        <fullName evidence="16">Aurora kinase</fullName>
        <ecNumber evidence="16">2.7.11.1</ecNumber>
    </recommendedName>
</protein>
<dbReference type="Gene3D" id="1.10.510.10">
    <property type="entry name" value="Transferase(Phosphotransferase) domain 1"/>
    <property type="match status" value="1"/>
</dbReference>
<organism evidence="20">
    <name type="scientific">Gongylonema pulchrum</name>
    <dbReference type="NCBI Taxonomy" id="637853"/>
    <lineage>
        <taxon>Eukaryota</taxon>
        <taxon>Metazoa</taxon>
        <taxon>Ecdysozoa</taxon>
        <taxon>Nematoda</taxon>
        <taxon>Chromadorea</taxon>
        <taxon>Rhabditida</taxon>
        <taxon>Spirurina</taxon>
        <taxon>Spiruromorpha</taxon>
        <taxon>Spiruroidea</taxon>
        <taxon>Gongylonematidae</taxon>
        <taxon>Gongylonema</taxon>
    </lineage>
</organism>
<feature type="binding site" evidence="12">
    <location>
        <position position="149"/>
    </location>
    <ligand>
        <name>ATP</name>
        <dbReference type="ChEBI" id="CHEBI:30616"/>
    </ligand>
</feature>
<keyword evidence="19" id="KW-1185">Reference proteome</keyword>
<evidence type="ECO:0000256" key="4">
    <source>
        <dbReference type="ARBA" id="ARBA00022741"/>
    </source>
</evidence>
<dbReference type="PROSITE" id="PS00108">
    <property type="entry name" value="PROTEIN_KINASE_ST"/>
    <property type="match status" value="1"/>
</dbReference>
<keyword evidence="2 15" id="KW-0723">Serine/threonine-protein kinase</keyword>
<feature type="binding site" evidence="12">
    <location>
        <begin position="96"/>
        <end position="98"/>
    </location>
    <ligand>
        <name>ATP</name>
        <dbReference type="ChEBI" id="CHEBI:30616"/>
    </ligand>
</feature>
<comment type="similarity">
    <text evidence="16">Belongs to the protein kinase superfamily. Ser/Thr protein kinase family. Aurora subfamily.</text>
</comment>
<evidence type="ECO:0000313" key="19">
    <source>
        <dbReference type="Proteomes" id="UP000271098"/>
    </source>
</evidence>
<dbReference type="Gene3D" id="3.30.200.20">
    <property type="entry name" value="Phosphorylase Kinase, domain 1"/>
    <property type="match status" value="1"/>
</dbReference>
<dbReference type="SUPFAM" id="SSF56112">
    <property type="entry name" value="Protein kinase-like (PK-like)"/>
    <property type="match status" value="1"/>
</dbReference>
<feature type="binding site" evidence="12">
    <location>
        <position position="28"/>
    </location>
    <ligand>
        <name>ATP</name>
        <dbReference type="ChEBI" id="CHEBI:30616"/>
    </ligand>
</feature>
<keyword evidence="8" id="KW-0469">Meiosis</keyword>
<dbReference type="CDD" id="cd14007">
    <property type="entry name" value="STKc_Aurora"/>
    <property type="match status" value="1"/>
</dbReference>
<evidence type="ECO:0000256" key="11">
    <source>
        <dbReference type="PIRSR" id="PIRSR630616-1"/>
    </source>
</evidence>
<dbReference type="InterPro" id="IPR008271">
    <property type="entry name" value="Ser/Thr_kinase_AS"/>
</dbReference>
<evidence type="ECO:0000256" key="15">
    <source>
        <dbReference type="RuleBase" id="RU000304"/>
    </source>
</evidence>
<evidence type="ECO:0000256" key="3">
    <source>
        <dbReference type="ARBA" id="ARBA00022679"/>
    </source>
</evidence>
<dbReference type="GO" id="GO:0004674">
    <property type="term" value="F:protein serine/threonine kinase activity"/>
    <property type="evidence" value="ECO:0007669"/>
    <property type="project" value="UniProtKB-KW"/>
</dbReference>
<accession>A0A183E413</accession>
<dbReference type="GO" id="GO:0000070">
    <property type="term" value="P:mitotic sister chromatid segregation"/>
    <property type="evidence" value="ECO:0007669"/>
    <property type="project" value="UniProtKB-ARBA"/>
</dbReference>
<feature type="domain" description="Protein kinase" evidence="17">
    <location>
        <begin position="18"/>
        <end position="249"/>
    </location>
</feature>
<reference evidence="20" key="1">
    <citation type="submission" date="2016-06" db="UniProtKB">
        <authorList>
            <consortium name="WormBaseParasite"/>
        </authorList>
    </citation>
    <scope>IDENTIFICATION</scope>
</reference>
<keyword evidence="6 12" id="KW-0067">ATP-binding</keyword>
<evidence type="ECO:0000256" key="9">
    <source>
        <dbReference type="ARBA" id="ARBA00047899"/>
    </source>
</evidence>
<dbReference type="GO" id="GO:0051321">
    <property type="term" value="P:meiotic cell cycle"/>
    <property type="evidence" value="ECO:0007669"/>
    <property type="project" value="UniProtKB-KW"/>
</dbReference>
<evidence type="ECO:0000259" key="17">
    <source>
        <dbReference type="PROSITE" id="PS50011"/>
    </source>
</evidence>
<comment type="subcellular location">
    <subcellularLocation>
        <location evidence="1">Midbody</location>
    </subcellularLocation>
</comment>
<dbReference type="InterPro" id="IPR011009">
    <property type="entry name" value="Kinase-like_dom_sf"/>
</dbReference>
<evidence type="ECO:0000256" key="10">
    <source>
        <dbReference type="ARBA" id="ARBA00048679"/>
    </source>
</evidence>
<dbReference type="InterPro" id="IPR000719">
    <property type="entry name" value="Prot_kinase_dom"/>
</dbReference>
<reference evidence="18 19" key="2">
    <citation type="submission" date="2018-11" db="EMBL/GenBank/DDBJ databases">
        <authorList>
            <consortium name="Pathogen Informatics"/>
        </authorList>
    </citation>
    <scope>NUCLEOTIDE SEQUENCE [LARGE SCALE GENOMIC DNA]</scope>
</reference>
<keyword evidence="7" id="KW-0156">Chromatin regulator</keyword>
<evidence type="ECO:0000256" key="2">
    <source>
        <dbReference type="ARBA" id="ARBA00022527"/>
    </source>
</evidence>
<dbReference type="InterPro" id="IPR017441">
    <property type="entry name" value="Protein_kinase_ATP_BS"/>
</dbReference>
<dbReference type="PROSITE" id="PS50011">
    <property type="entry name" value="PROTEIN_KINASE_DOM"/>
    <property type="match status" value="1"/>
</dbReference>
<dbReference type="GO" id="GO:0030496">
    <property type="term" value="C:midbody"/>
    <property type="evidence" value="ECO:0007669"/>
    <property type="project" value="UniProtKB-SubCell"/>
</dbReference>
<proteinExistence type="inferred from homology"/>
<evidence type="ECO:0000313" key="20">
    <source>
        <dbReference type="WBParaSite" id="GPUH_0001572601-mRNA-1"/>
    </source>
</evidence>
<evidence type="ECO:0000256" key="1">
    <source>
        <dbReference type="ARBA" id="ARBA00004214"/>
    </source>
</evidence>
<feature type="binding site" evidence="12">
    <location>
        <begin position="135"/>
        <end position="136"/>
    </location>
    <ligand>
        <name>ATP</name>
        <dbReference type="ChEBI" id="CHEBI:30616"/>
    </ligand>
</feature>
<comment type="catalytic activity">
    <reaction evidence="10 16">
        <text>L-seryl-[protein] + ATP = O-phospho-L-seryl-[protein] + ADP + H(+)</text>
        <dbReference type="Rhea" id="RHEA:17989"/>
        <dbReference type="Rhea" id="RHEA-COMP:9863"/>
        <dbReference type="Rhea" id="RHEA-COMP:11604"/>
        <dbReference type="ChEBI" id="CHEBI:15378"/>
        <dbReference type="ChEBI" id="CHEBI:29999"/>
        <dbReference type="ChEBI" id="CHEBI:30616"/>
        <dbReference type="ChEBI" id="CHEBI:83421"/>
        <dbReference type="ChEBI" id="CHEBI:456216"/>
        <dbReference type="EC" id="2.7.11.1"/>
    </reaction>
</comment>
<feature type="cross-link" description="Glycyl lysine isopeptide (Lys-Gly) (interchain with G-Cter in SUMO2)" evidence="13">
    <location>
        <position position="133"/>
    </location>
</feature>
<dbReference type="PANTHER" id="PTHR24350">
    <property type="entry name" value="SERINE/THREONINE-PROTEIN KINASE IAL-RELATED"/>
    <property type="match status" value="1"/>
</dbReference>
<dbReference type="AlphaFoldDB" id="A0A183E413"/>
<dbReference type="GO" id="GO:0032506">
    <property type="term" value="P:cytokinetic process"/>
    <property type="evidence" value="ECO:0007669"/>
    <property type="project" value="UniProtKB-ARBA"/>
</dbReference>
<evidence type="ECO:0000256" key="12">
    <source>
        <dbReference type="PIRSR" id="PIRSR630616-2"/>
    </source>
</evidence>
<evidence type="ECO:0000256" key="16">
    <source>
        <dbReference type="RuleBase" id="RU367134"/>
    </source>
</evidence>
<dbReference type="EC" id="2.7.11.1" evidence="16"/>
<feature type="active site" description="Proton acceptor" evidence="11">
    <location>
        <position position="131"/>
    </location>
</feature>
<dbReference type="InterPro" id="IPR030616">
    <property type="entry name" value="Aur-like"/>
</dbReference>
<feature type="binding site" evidence="12 14">
    <location>
        <position position="47"/>
    </location>
    <ligand>
        <name>ATP</name>
        <dbReference type="ChEBI" id="CHEBI:30616"/>
    </ligand>
</feature>
<dbReference type="SMART" id="SM00220">
    <property type="entry name" value="S_TKc"/>
    <property type="match status" value="1"/>
</dbReference>